<dbReference type="EMBL" id="JAUIRO010000004">
    <property type="protein sequence ID" value="KAK0718512.1"/>
    <property type="molecule type" value="Genomic_DNA"/>
</dbReference>
<comment type="caution">
    <text evidence="1">The sequence shown here is derived from an EMBL/GenBank/DDBJ whole genome shotgun (WGS) entry which is preliminary data.</text>
</comment>
<keyword evidence="2" id="KW-1185">Reference proteome</keyword>
<evidence type="ECO:0000313" key="2">
    <source>
        <dbReference type="Proteomes" id="UP001172101"/>
    </source>
</evidence>
<dbReference type="Proteomes" id="UP001172101">
    <property type="component" value="Unassembled WGS sequence"/>
</dbReference>
<dbReference type="AlphaFoldDB" id="A0AA40AML5"/>
<proteinExistence type="predicted"/>
<dbReference type="RefSeq" id="XP_060297305.1">
    <property type="nucleotide sequence ID" value="XM_060447078.1"/>
</dbReference>
<protein>
    <submittedName>
        <fullName evidence="1">Uncharacterized protein</fullName>
    </submittedName>
</protein>
<name>A0AA40AML5_9PEZI</name>
<reference evidence="1" key="1">
    <citation type="submission" date="2023-06" db="EMBL/GenBank/DDBJ databases">
        <title>Genome-scale phylogeny and comparative genomics of the fungal order Sordariales.</title>
        <authorList>
            <consortium name="Lawrence Berkeley National Laboratory"/>
            <person name="Hensen N."/>
            <person name="Bonometti L."/>
            <person name="Westerberg I."/>
            <person name="Brannstrom I.O."/>
            <person name="Guillou S."/>
            <person name="Cros-Aarteil S."/>
            <person name="Calhoun S."/>
            <person name="Haridas S."/>
            <person name="Kuo A."/>
            <person name="Mondo S."/>
            <person name="Pangilinan J."/>
            <person name="Riley R."/>
            <person name="LaButti K."/>
            <person name="Andreopoulos B."/>
            <person name="Lipzen A."/>
            <person name="Chen C."/>
            <person name="Yanf M."/>
            <person name="Daum C."/>
            <person name="Ng V."/>
            <person name="Clum A."/>
            <person name="Steindorff A."/>
            <person name="Ohm R."/>
            <person name="Martin F."/>
            <person name="Silar P."/>
            <person name="Natvig D."/>
            <person name="Lalanne C."/>
            <person name="Gautier V."/>
            <person name="Ament-velasquez S.L."/>
            <person name="Kruys A."/>
            <person name="Hutchinson M.I."/>
            <person name="Powell A.J."/>
            <person name="Barry K."/>
            <person name="Miller A.N."/>
            <person name="Grigoriev I.V."/>
            <person name="Debuchy R."/>
            <person name="Gladieux P."/>
            <person name="Thoren M.H."/>
            <person name="Johannesson H."/>
        </authorList>
    </citation>
    <scope>NUCLEOTIDE SEQUENCE</scope>
    <source>
        <strain evidence="1">SMH2392-1A</strain>
    </source>
</reference>
<gene>
    <name evidence="1" type="ORF">B0T26DRAFT_803344</name>
</gene>
<organism evidence="1 2">
    <name type="scientific">Lasiosphaeria miniovina</name>
    <dbReference type="NCBI Taxonomy" id="1954250"/>
    <lineage>
        <taxon>Eukaryota</taxon>
        <taxon>Fungi</taxon>
        <taxon>Dikarya</taxon>
        <taxon>Ascomycota</taxon>
        <taxon>Pezizomycotina</taxon>
        <taxon>Sordariomycetes</taxon>
        <taxon>Sordariomycetidae</taxon>
        <taxon>Sordariales</taxon>
        <taxon>Lasiosphaeriaceae</taxon>
        <taxon>Lasiosphaeria</taxon>
    </lineage>
</organism>
<sequence length="143" mass="15789">MSKYRFSMPMPVLPGPMLQLHLAPLPCCVCPPAKTIRPRRRGARCRGVASATLEPAARLRLGLIVGDDTAQPRWIPTSANVSRTLQASLTIFYVVLCQPTPRSYRAFPTLLTDIRAFVCTIFDGYAHEKTHYSLHAAITGVPL</sequence>
<evidence type="ECO:0000313" key="1">
    <source>
        <dbReference type="EMBL" id="KAK0718512.1"/>
    </source>
</evidence>
<dbReference type="GeneID" id="85330348"/>
<accession>A0AA40AML5</accession>